<organism evidence="2 3">
    <name type="scientific">Jiella avicenniae</name>
    <dbReference type="NCBI Taxonomy" id="2907202"/>
    <lineage>
        <taxon>Bacteria</taxon>
        <taxon>Pseudomonadati</taxon>
        <taxon>Pseudomonadota</taxon>
        <taxon>Alphaproteobacteria</taxon>
        <taxon>Hyphomicrobiales</taxon>
        <taxon>Aurantimonadaceae</taxon>
        <taxon>Jiella</taxon>
    </lineage>
</organism>
<dbReference type="Gene3D" id="1.10.30.50">
    <property type="match status" value="1"/>
</dbReference>
<name>A0A9X1P767_9HYPH</name>
<dbReference type="CDD" id="cd00085">
    <property type="entry name" value="HNHc"/>
    <property type="match status" value="1"/>
</dbReference>
<reference evidence="2" key="1">
    <citation type="submission" date="2022-01" db="EMBL/GenBank/DDBJ databases">
        <title>Jiella avicenniae sp. nov., a novel endophytic bacterium isolated from bark of Avicennia marina.</title>
        <authorList>
            <person name="Tuo L."/>
        </authorList>
    </citation>
    <scope>NUCLEOTIDE SEQUENCE</scope>
    <source>
        <strain evidence="2">CBK1P-4</strain>
    </source>
</reference>
<keyword evidence="2" id="KW-0255">Endonuclease</keyword>
<dbReference type="InterPro" id="IPR002711">
    <property type="entry name" value="HNH"/>
</dbReference>
<dbReference type="AlphaFoldDB" id="A0A9X1P767"/>
<protein>
    <submittedName>
        <fullName evidence="2">HNH endonuclease</fullName>
    </submittedName>
</protein>
<dbReference type="GO" id="GO:0004519">
    <property type="term" value="F:endonuclease activity"/>
    <property type="evidence" value="ECO:0007669"/>
    <property type="project" value="UniProtKB-KW"/>
</dbReference>
<dbReference type="Proteomes" id="UP001139035">
    <property type="component" value="Unassembled WGS sequence"/>
</dbReference>
<evidence type="ECO:0000313" key="3">
    <source>
        <dbReference type="Proteomes" id="UP001139035"/>
    </source>
</evidence>
<evidence type="ECO:0000259" key="1">
    <source>
        <dbReference type="SMART" id="SM00507"/>
    </source>
</evidence>
<dbReference type="InterPro" id="IPR003615">
    <property type="entry name" value="HNH_nuc"/>
</dbReference>
<dbReference type="RefSeq" id="WP_233722089.1">
    <property type="nucleotide sequence ID" value="NZ_JAJUWU010000044.1"/>
</dbReference>
<comment type="caution">
    <text evidence="2">The sequence shown here is derived from an EMBL/GenBank/DDBJ whole genome shotgun (WGS) entry which is preliminary data.</text>
</comment>
<evidence type="ECO:0000313" key="2">
    <source>
        <dbReference type="EMBL" id="MCE7031019.1"/>
    </source>
</evidence>
<keyword evidence="3" id="KW-1185">Reference proteome</keyword>
<dbReference type="SMART" id="SM00507">
    <property type="entry name" value="HNHc"/>
    <property type="match status" value="1"/>
</dbReference>
<dbReference type="Pfam" id="PF01844">
    <property type="entry name" value="HNH"/>
    <property type="match status" value="1"/>
</dbReference>
<dbReference type="EMBL" id="JAJUWU010000044">
    <property type="protein sequence ID" value="MCE7031019.1"/>
    <property type="molecule type" value="Genomic_DNA"/>
</dbReference>
<keyword evidence="2" id="KW-0378">Hydrolase</keyword>
<dbReference type="GO" id="GO:0008270">
    <property type="term" value="F:zinc ion binding"/>
    <property type="evidence" value="ECO:0007669"/>
    <property type="project" value="InterPro"/>
</dbReference>
<feature type="domain" description="HNH nuclease" evidence="1">
    <location>
        <begin position="18"/>
        <end position="71"/>
    </location>
</feature>
<keyword evidence="2" id="KW-0540">Nuclease</keyword>
<sequence>MSPRPSARERGYDTKWDKERAAHLKAHPTCTRCGAPATVINHRIPHKRDFSKGGLFWSRSNWEPVCAPCHNGPIQSEERRK</sequence>
<dbReference type="GO" id="GO:0003676">
    <property type="term" value="F:nucleic acid binding"/>
    <property type="evidence" value="ECO:0007669"/>
    <property type="project" value="InterPro"/>
</dbReference>
<proteinExistence type="predicted"/>
<accession>A0A9X1P767</accession>
<gene>
    <name evidence="2" type="ORF">LZD57_23890</name>
</gene>